<accession>A0A5N0T790</accession>
<evidence type="ECO:0000256" key="1">
    <source>
        <dbReference type="ARBA" id="ARBA00022729"/>
    </source>
</evidence>
<evidence type="ECO:0000313" key="5">
    <source>
        <dbReference type="Proteomes" id="UP000325372"/>
    </source>
</evidence>
<evidence type="ECO:0000256" key="3">
    <source>
        <dbReference type="SAM" id="SignalP"/>
    </source>
</evidence>
<evidence type="ECO:0000256" key="2">
    <source>
        <dbReference type="SAM" id="MobiDB-lite"/>
    </source>
</evidence>
<keyword evidence="1 3" id="KW-0732">Signal</keyword>
<name>A0A5N0T790_9GAMM</name>
<feature type="chain" id="PRO_5024373578" evidence="3">
    <location>
        <begin position="25"/>
        <end position="902"/>
    </location>
</feature>
<evidence type="ECO:0000313" key="4">
    <source>
        <dbReference type="EMBL" id="KAA9130853.1"/>
    </source>
</evidence>
<dbReference type="Pfam" id="PF02412">
    <property type="entry name" value="TSP_3"/>
    <property type="match status" value="1"/>
</dbReference>
<dbReference type="GO" id="GO:0007155">
    <property type="term" value="P:cell adhesion"/>
    <property type="evidence" value="ECO:0007669"/>
    <property type="project" value="InterPro"/>
</dbReference>
<dbReference type="Gene3D" id="4.10.1080.10">
    <property type="entry name" value="TSP type-3 repeat"/>
    <property type="match status" value="1"/>
</dbReference>
<dbReference type="Proteomes" id="UP000325372">
    <property type="component" value="Unassembled WGS sequence"/>
</dbReference>
<protein>
    <submittedName>
        <fullName evidence="4">Uncharacterized protein</fullName>
    </submittedName>
</protein>
<dbReference type="SUPFAM" id="SSF103647">
    <property type="entry name" value="TSP type-3 repeat"/>
    <property type="match status" value="1"/>
</dbReference>
<dbReference type="EMBL" id="VYXP01000006">
    <property type="protein sequence ID" value="KAA9130853.1"/>
    <property type="molecule type" value="Genomic_DNA"/>
</dbReference>
<organism evidence="4 5">
    <name type="scientific">Marinihelvus fidelis</name>
    <dbReference type="NCBI Taxonomy" id="2613842"/>
    <lineage>
        <taxon>Bacteria</taxon>
        <taxon>Pseudomonadati</taxon>
        <taxon>Pseudomonadota</taxon>
        <taxon>Gammaproteobacteria</taxon>
        <taxon>Chromatiales</taxon>
        <taxon>Wenzhouxiangellaceae</taxon>
        <taxon>Marinihelvus</taxon>
    </lineage>
</organism>
<feature type="region of interest" description="Disordered" evidence="2">
    <location>
        <begin position="27"/>
        <end position="55"/>
    </location>
</feature>
<dbReference type="GO" id="GO:0005509">
    <property type="term" value="F:calcium ion binding"/>
    <property type="evidence" value="ECO:0007669"/>
    <property type="project" value="InterPro"/>
</dbReference>
<reference evidence="4 5" key="1">
    <citation type="submission" date="2019-09" db="EMBL/GenBank/DDBJ databases">
        <title>Wenzhouxiangella sp. Genome sequencing and assembly.</title>
        <authorList>
            <person name="Zhang R."/>
        </authorList>
    </citation>
    <scope>NUCLEOTIDE SEQUENCE [LARGE SCALE GENOMIC DNA]</scope>
    <source>
        <strain evidence="4 5">W260</strain>
    </source>
</reference>
<dbReference type="InterPro" id="IPR028974">
    <property type="entry name" value="TSP_type-3_rpt"/>
</dbReference>
<dbReference type="RefSeq" id="WP_150864490.1">
    <property type="nucleotide sequence ID" value="NZ_VYXP01000006.1"/>
</dbReference>
<proteinExistence type="predicted"/>
<dbReference type="InterPro" id="IPR003367">
    <property type="entry name" value="Thrombospondin_3-like_rpt"/>
</dbReference>
<keyword evidence="5" id="KW-1185">Reference proteome</keyword>
<dbReference type="AlphaFoldDB" id="A0A5N0T790"/>
<feature type="signal peptide" evidence="3">
    <location>
        <begin position="1"/>
        <end position="24"/>
    </location>
</feature>
<gene>
    <name evidence="4" type="ORF">F3N42_10845</name>
</gene>
<sequence length="902" mass="98340">MKASQMIRITLPIVLFAMTALVHASSEDQDSDGVSDGRDNCPGVYNPGQEDMDGNGVGDFCTPQKHENFVLEALLPARVDYETREGCNMFRPWGDRLLLTGYTLAYGCELYVAEGPDDPLRRLTDANPGVAGAFNADTWFTGFANGDVYYFVADVGEGQRQLWRTDGVTSEAVEGLAISAGHEDGWIYSLRAGRLGDWRYFLGQTEAQGNELWRLRGEQVEFVSDINAGPASSGADMRRAFEFSGWLYFWADDGIHGNALWRAQGGNAELFHDFSQVGETAGLSTPDIRGSRHGWFPDGHAAHGGRMYFIVELSTDSGTTYRLWSTDGETLRPEDTGSVELMQDHFLVSLDNGVTLNLHNAFTETGHAIHLLRDGAWVPVGSLVNQPVGTDCCRVQIQLDGALLFEIHGQVPGLPASFRSTNFYRTDGQTVTRLEHEGETPDFLTRMPRLDLASKPWVPDEAGQSVYLSLSAFEIGAEVSPTSPPPLVVRVSATSSSVIPVDIEERNSRLDKIRLFTAAHHTLGYSGTEIFALDHDVAVPLDAGWPSGAEGGELTVSYNDHRIGQGTASVLMRDYVPGSPYQLWGWQFDRFGMFETAIGRKVSEVMGRPFEHRGALYMNTRHHDGSSSLYRWHYGQKLEVPVASDMTGTWYDPATSGQGFVMHRWNDRSSVISFYGFEDDGQPLWLIGVAGDDVAPYRRGKVTLEVAQGGRFGAFDPGSVEQESWGTLDIEFHDCSTATATLEGKSGTQTLQLVKLLGLEGLACQGRIAPSAAIAGVTGTWFDPATSGQGIVLHAVNENEMVVSFYGFSNDGRQRWLIGHIRTALDFSAPIDVAMSYSTGGQFGGFDPAGISTIPWGTLSIEFENCTTAIATLDGEDGEQTLELTRLAGLDGVDAGCPIEAP</sequence>
<comment type="caution">
    <text evidence="4">The sequence shown here is derived from an EMBL/GenBank/DDBJ whole genome shotgun (WGS) entry which is preliminary data.</text>
</comment>